<gene>
    <name evidence="4" type="ORF">D0469_12870</name>
</gene>
<dbReference type="RefSeq" id="WP_117327146.1">
    <property type="nucleotide sequence ID" value="NZ_QVTE01000035.1"/>
</dbReference>
<comment type="similarity">
    <text evidence="1 3">Belongs to the short-chain dehydrogenases/reductases (SDR) family.</text>
</comment>
<keyword evidence="2" id="KW-0560">Oxidoreductase</keyword>
<keyword evidence="5" id="KW-1185">Reference proteome</keyword>
<dbReference type="PANTHER" id="PTHR44196">
    <property type="entry name" value="DEHYDROGENASE/REDUCTASE SDR FAMILY MEMBER 7B"/>
    <property type="match status" value="1"/>
</dbReference>
<name>A0A372LM35_9BACI</name>
<dbReference type="InterPro" id="IPR002347">
    <property type="entry name" value="SDR_fam"/>
</dbReference>
<dbReference type="GO" id="GO:0016020">
    <property type="term" value="C:membrane"/>
    <property type="evidence" value="ECO:0007669"/>
    <property type="project" value="TreeGrafter"/>
</dbReference>
<dbReference type="Proteomes" id="UP000264541">
    <property type="component" value="Unassembled WGS sequence"/>
</dbReference>
<organism evidence="4 5">
    <name type="scientific">Peribacillus saganii</name>
    <dbReference type="NCBI Taxonomy" id="2303992"/>
    <lineage>
        <taxon>Bacteria</taxon>
        <taxon>Bacillati</taxon>
        <taxon>Bacillota</taxon>
        <taxon>Bacilli</taxon>
        <taxon>Bacillales</taxon>
        <taxon>Bacillaceae</taxon>
        <taxon>Peribacillus</taxon>
    </lineage>
</organism>
<dbReference type="CDD" id="cd05233">
    <property type="entry name" value="SDR_c"/>
    <property type="match status" value="1"/>
</dbReference>
<accession>A0A372LM35</accession>
<dbReference type="InterPro" id="IPR020904">
    <property type="entry name" value="Sc_DH/Rdtase_CS"/>
</dbReference>
<dbReference type="PANTHER" id="PTHR44196:SF1">
    <property type="entry name" value="DEHYDROGENASE_REDUCTASE SDR FAMILY MEMBER 7B"/>
    <property type="match status" value="1"/>
</dbReference>
<dbReference type="GO" id="GO:0016491">
    <property type="term" value="F:oxidoreductase activity"/>
    <property type="evidence" value="ECO:0007669"/>
    <property type="project" value="UniProtKB-KW"/>
</dbReference>
<dbReference type="Gene3D" id="3.40.50.720">
    <property type="entry name" value="NAD(P)-binding Rossmann-like Domain"/>
    <property type="match status" value="1"/>
</dbReference>
<proteinExistence type="inferred from homology"/>
<dbReference type="EMBL" id="QVTE01000035">
    <property type="protein sequence ID" value="RFU68154.1"/>
    <property type="molecule type" value="Genomic_DNA"/>
</dbReference>
<evidence type="ECO:0000256" key="3">
    <source>
        <dbReference type="RuleBase" id="RU000363"/>
    </source>
</evidence>
<dbReference type="Pfam" id="PF00106">
    <property type="entry name" value="adh_short"/>
    <property type="match status" value="1"/>
</dbReference>
<dbReference type="SUPFAM" id="SSF51735">
    <property type="entry name" value="NAD(P)-binding Rossmann-fold domains"/>
    <property type="match status" value="1"/>
</dbReference>
<dbReference type="PRINTS" id="PR00081">
    <property type="entry name" value="GDHRDH"/>
</dbReference>
<dbReference type="AlphaFoldDB" id="A0A372LM35"/>
<protein>
    <submittedName>
        <fullName evidence="4">SDR family oxidoreductase</fullName>
    </submittedName>
</protein>
<sequence>MLSAIITGAGSGLGKELALQFSTKGYHIILLGRNEAKLQYVKDKIEAKGGLASHFQLDISDSIQITEVLTIVSKQFKPIILVNNAGIGHFGPFDAITETEITAMINTNILGSILMTKATLPLLLDQEQSHIIQVISTAGLRGKANEAVYCASKFALRGFTESLQKELAKTSTAVTAVYMGGMDTPFWEESHHVKDKSRFRHPKEVAQLIVEQYKNKNEIIIESKTTR</sequence>
<reference evidence="4 5" key="1">
    <citation type="submission" date="2018-08" db="EMBL/GenBank/DDBJ databases">
        <title>Bacillus chawlae sp. nov., Bacillus glennii sp. nov., and Bacillus saganii sp. nov. Isolated from the Vehicle Assembly Building at Kennedy Space Center where the Viking Spacecraft were Assembled.</title>
        <authorList>
            <person name="Seuylemezian A."/>
            <person name="Vaishampayan P."/>
        </authorList>
    </citation>
    <scope>NUCLEOTIDE SEQUENCE [LARGE SCALE GENOMIC DNA]</scope>
    <source>
        <strain evidence="4 5">V47-23a</strain>
    </source>
</reference>
<evidence type="ECO:0000313" key="4">
    <source>
        <dbReference type="EMBL" id="RFU68154.1"/>
    </source>
</evidence>
<evidence type="ECO:0000256" key="2">
    <source>
        <dbReference type="ARBA" id="ARBA00023002"/>
    </source>
</evidence>
<dbReference type="InterPro" id="IPR036291">
    <property type="entry name" value="NAD(P)-bd_dom_sf"/>
</dbReference>
<dbReference type="PROSITE" id="PS00061">
    <property type="entry name" value="ADH_SHORT"/>
    <property type="match status" value="1"/>
</dbReference>
<evidence type="ECO:0000313" key="5">
    <source>
        <dbReference type="Proteomes" id="UP000264541"/>
    </source>
</evidence>
<dbReference type="OrthoDB" id="9775296at2"/>
<evidence type="ECO:0000256" key="1">
    <source>
        <dbReference type="ARBA" id="ARBA00006484"/>
    </source>
</evidence>
<comment type="caution">
    <text evidence="4">The sequence shown here is derived from an EMBL/GenBank/DDBJ whole genome shotgun (WGS) entry which is preliminary data.</text>
</comment>
<dbReference type="PRINTS" id="PR00080">
    <property type="entry name" value="SDRFAMILY"/>
</dbReference>